<evidence type="ECO:0000313" key="4">
    <source>
        <dbReference type="Proteomes" id="UP001597151"/>
    </source>
</evidence>
<sequence length="345" mass="37423">MLATRLERVLGTRGFRVGLSEMMSQTHLKMGLGGFELHMNMMENHRDAEQSGGVQTMELAMSDGSAPDQDADLKVDCVTQTLTVTIVKLPSALPSLREAERSTATAHSALALATLELAQVLDPDYVQWLQPDMMLSTSSFLSVLEKVTPRRVSASDRARNSEDEADRRKRPTPILPLHQKGGATMSRLFPDIEDTCERLENQARPDEAIEATATQQDTSGLPYLRAVFARDIDASVINTQGSAPSAQAAAADDAYEPYGLMEEPSTTARVATWAISLIVSLISMPIGIALMVYNLLRGEDLRLALTALALTGMFTGMDRFGLIDSAISKLGSLPVIGQLLSYLPI</sequence>
<evidence type="ECO:0000313" key="3">
    <source>
        <dbReference type="EMBL" id="MFD1194258.1"/>
    </source>
</evidence>
<feature type="compositionally biased region" description="Basic and acidic residues" evidence="1">
    <location>
        <begin position="153"/>
        <end position="167"/>
    </location>
</feature>
<organism evidence="3 4">
    <name type="scientific">Seohaeicola saemankumensis</name>
    <dbReference type="NCBI Taxonomy" id="481181"/>
    <lineage>
        <taxon>Bacteria</taxon>
        <taxon>Pseudomonadati</taxon>
        <taxon>Pseudomonadota</taxon>
        <taxon>Alphaproteobacteria</taxon>
        <taxon>Rhodobacterales</taxon>
        <taxon>Roseobacteraceae</taxon>
        <taxon>Seohaeicola</taxon>
    </lineage>
</organism>
<dbReference type="EMBL" id="JBHTKR010000002">
    <property type="protein sequence ID" value="MFD1194258.1"/>
    <property type="molecule type" value="Genomic_DNA"/>
</dbReference>
<dbReference type="RefSeq" id="WP_380789643.1">
    <property type="nucleotide sequence ID" value="NZ_JBHTKR010000002.1"/>
</dbReference>
<feature type="transmembrane region" description="Helical" evidence="2">
    <location>
        <begin position="273"/>
        <end position="296"/>
    </location>
</feature>
<gene>
    <name evidence="3" type="ORF">ACFQ3C_06215</name>
</gene>
<evidence type="ECO:0000256" key="1">
    <source>
        <dbReference type="SAM" id="MobiDB-lite"/>
    </source>
</evidence>
<keyword evidence="2" id="KW-0812">Transmembrane</keyword>
<keyword evidence="4" id="KW-1185">Reference proteome</keyword>
<reference evidence="4" key="1">
    <citation type="journal article" date="2019" name="Int. J. Syst. Evol. Microbiol.">
        <title>The Global Catalogue of Microorganisms (GCM) 10K type strain sequencing project: providing services to taxonomists for standard genome sequencing and annotation.</title>
        <authorList>
            <consortium name="The Broad Institute Genomics Platform"/>
            <consortium name="The Broad Institute Genome Sequencing Center for Infectious Disease"/>
            <person name="Wu L."/>
            <person name="Ma J."/>
        </authorList>
    </citation>
    <scope>NUCLEOTIDE SEQUENCE [LARGE SCALE GENOMIC DNA]</scope>
    <source>
        <strain evidence="4">CCUG 55328</strain>
    </source>
</reference>
<keyword evidence="2" id="KW-0472">Membrane</keyword>
<feature type="region of interest" description="Disordered" evidence="1">
    <location>
        <begin position="151"/>
        <end position="180"/>
    </location>
</feature>
<keyword evidence="2" id="KW-1133">Transmembrane helix</keyword>
<dbReference type="Proteomes" id="UP001597151">
    <property type="component" value="Unassembled WGS sequence"/>
</dbReference>
<accession>A0ABW3TB39</accession>
<proteinExistence type="predicted"/>
<comment type="caution">
    <text evidence="3">The sequence shown here is derived from an EMBL/GenBank/DDBJ whole genome shotgun (WGS) entry which is preliminary data.</text>
</comment>
<evidence type="ECO:0000256" key="2">
    <source>
        <dbReference type="SAM" id="Phobius"/>
    </source>
</evidence>
<name>A0ABW3TB39_9RHOB</name>
<protein>
    <submittedName>
        <fullName evidence="3">Uncharacterized protein</fullName>
    </submittedName>
</protein>